<organism evidence="1 2">
    <name type="scientific">Haloterrigena alkaliphila</name>
    <dbReference type="NCBI Taxonomy" id="2816475"/>
    <lineage>
        <taxon>Archaea</taxon>
        <taxon>Methanobacteriati</taxon>
        <taxon>Methanobacteriota</taxon>
        <taxon>Stenosarchaea group</taxon>
        <taxon>Halobacteria</taxon>
        <taxon>Halobacteriales</taxon>
        <taxon>Natrialbaceae</taxon>
        <taxon>Haloterrigena</taxon>
    </lineage>
</organism>
<evidence type="ECO:0000313" key="1">
    <source>
        <dbReference type="EMBL" id="QSX01112.1"/>
    </source>
</evidence>
<evidence type="ECO:0000313" key="2">
    <source>
        <dbReference type="Proteomes" id="UP000663203"/>
    </source>
</evidence>
<dbReference type="RefSeq" id="WP_207290826.1">
    <property type="nucleotide sequence ID" value="NZ_CP071462.1"/>
</dbReference>
<keyword evidence="2" id="KW-1185">Reference proteome</keyword>
<name>A0A8A2VHW1_9EURY</name>
<dbReference type="AlphaFoldDB" id="A0A8A2VHW1"/>
<dbReference type="Proteomes" id="UP000663203">
    <property type="component" value="Chromosome"/>
</dbReference>
<dbReference type="KEGG" id="hakz:J0X25_09235"/>
<dbReference type="GeneID" id="63187486"/>
<proteinExistence type="predicted"/>
<accession>A0A8A2VHW1</accession>
<sequence length="185" mass="21038">MATDEAEEYWIRTSIDDLQSALLLGDNSTDVSKKLLEMMNTYAPIWREVYIIDEKSDDSITSTIQSGDSSVSHNISWIDSFDNMGTKGVFEELRLEIESIQAPSHIDTVFFVNATTIEKYLSRYEITEIIEQIQSMSDFTYIYADLNELSQNSLDYLTSTVDQVATYNSSTNAWDKSISDVEDIS</sequence>
<dbReference type="EMBL" id="CP071462">
    <property type="protein sequence ID" value="QSX01112.1"/>
    <property type="molecule type" value="Genomic_DNA"/>
</dbReference>
<gene>
    <name evidence="1" type="ORF">J0X25_09235</name>
</gene>
<protein>
    <submittedName>
        <fullName evidence="1">Uncharacterized protein</fullName>
    </submittedName>
</protein>
<reference evidence="1 2" key="1">
    <citation type="submission" date="2021-03" db="EMBL/GenBank/DDBJ databases">
        <title>Haloterrigena longa sp. nov. and Haloterrigena limicola sp. nov., extremely halophilic archaea isolated from a salt lake.</title>
        <authorList>
            <person name="Henglin C."/>
        </authorList>
    </citation>
    <scope>NUCLEOTIDE SEQUENCE [LARGE SCALE GENOMIC DNA]</scope>
    <source>
        <strain evidence="1 2">KZCA68</strain>
    </source>
</reference>